<keyword evidence="2" id="KW-1185">Reference proteome</keyword>
<dbReference type="EMBL" id="JABFAI010000202">
    <property type="protein sequence ID" value="KAF4950610.1"/>
    <property type="molecule type" value="Genomic_DNA"/>
</dbReference>
<dbReference type="OrthoDB" id="5091635at2759"/>
<accession>A0A8H4T3E4</accession>
<reference evidence="1" key="2">
    <citation type="submission" date="2020-05" db="EMBL/GenBank/DDBJ databases">
        <authorList>
            <person name="Kim H.-S."/>
            <person name="Proctor R.H."/>
            <person name="Brown D.W."/>
        </authorList>
    </citation>
    <scope>NUCLEOTIDE SEQUENCE</scope>
    <source>
        <strain evidence="1">NRRL 45417</strain>
    </source>
</reference>
<dbReference type="Proteomes" id="UP000604273">
    <property type="component" value="Unassembled WGS sequence"/>
</dbReference>
<name>A0A8H4T3E4_9HYPO</name>
<evidence type="ECO:0000313" key="1">
    <source>
        <dbReference type="EMBL" id="KAF4950610.1"/>
    </source>
</evidence>
<evidence type="ECO:0000313" key="2">
    <source>
        <dbReference type="Proteomes" id="UP000604273"/>
    </source>
</evidence>
<organism evidence="1 2">
    <name type="scientific">Fusarium gaditjirri</name>
    <dbReference type="NCBI Taxonomy" id="282569"/>
    <lineage>
        <taxon>Eukaryota</taxon>
        <taxon>Fungi</taxon>
        <taxon>Dikarya</taxon>
        <taxon>Ascomycota</taxon>
        <taxon>Pezizomycotina</taxon>
        <taxon>Sordariomycetes</taxon>
        <taxon>Hypocreomycetidae</taxon>
        <taxon>Hypocreales</taxon>
        <taxon>Nectriaceae</taxon>
        <taxon>Fusarium</taxon>
        <taxon>Fusarium nisikadoi species complex</taxon>
    </lineage>
</organism>
<protein>
    <submittedName>
        <fullName evidence="1">Uncharacterized protein</fullName>
    </submittedName>
</protein>
<comment type="caution">
    <text evidence="1">The sequence shown here is derived from an EMBL/GenBank/DDBJ whole genome shotgun (WGS) entry which is preliminary data.</text>
</comment>
<sequence length="494" mass="54585">MPDTAQQPLSARTAQRIHEQVTREIFRLAGRDPDNHIECFKACLKTIENTKVVEATDYAIWESQESVASALKEFSNTNRTTKSGNFYMLSATTAVAMAATLNLKHVVINSNDNNKHIVNAVSESAVWAYLGLAVDVWPETGESQFFVKKSSEGSKSPTVGKIARGKFAVTANISGDTITPLMLLTMARFNGWVKSAPGAPCLKKGTVDAPQIIHRRQALSEGKEILEKLGNRKFKQDDPALIRECSQVAKSWLPIIKDADTELSVWKYMGKTGVSLASLVSDEIDWIQLAQQVNDADSTAAVKKLVELSDKAREIQISQQNYLQEAIPSLMELRTALLEQPGCQSFQQVFGPAWNECLLSQEADGTKNIVVGALQRLFDTIAYVVPRTHPMYGAFLDMASKMDIAVMSSLDLDLARAKDRHQKRLNINDDLSYRNEITANVAEAIGRLERGSASQERLLRSKLCSILDAADALILRENLTREISIVISTNANDE</sequence>
<gene>
    <name evidence="1" type="ORF">FGADI_8090</name>
</gene>
<reference evidence="1" key="1">
    <citation type="journal article" date="2020" name="BMC Genomics">
        <title>Correction to: Identification and distribution of gene clusters required for synthesis of sphingolipid metabolism inhibitors in diverse species of the filamentous fungus Fusarium.</title>
        <authorList>
            <person name="Kim H.S."/>
            <person name="Lohmar J.M."/>
            <person name="Busman M."/>
            <person name="Brown D.W."/>
            <person name="Naumann T.A."/>
            <person name="Divon H.H."/>
            <person name="Lysoe E."/>
            <person name="Uhlig S."/>
            <person name="Proctor R.H."/>
        </authorList>
    </citation>
    <scope>NUCLEOTIDE SEQUENCE</scope>
    <source>
        <strain evidence="1">NRRL 45417</strain>
    </source>
</reference>
<dbReference type="AlphaFoldDB" id="A0A8H4T3E4"/>
<proteinExistence type="predicted"/>